<dbReference type="AlphaFoldDB" id="A0A0K2UTA9"/>
<organism evidence="1">
    <name type="scientific">Lepeophtheirus salmonis</name>
    <name type="common">Salmon louse</name>
    <name type="synonym">Caligus salmonis</name>
    <dbReference type="NCBI Taxonomy" id="72036"/>
    <lineage>
        <taxon>Eukaryota</taxon>
        <taxon>Metazoa</taxon>
        <taxon>Ecdysozoa</taxon>
        <taxon>Arthropoda</taxon>
        <taxon>Crustacea</taxon>
        <taxon>Multicrustacea</taxon>
        <taxon>Hexanauplia</taxon>
        <taxon>Copepoda</taxon>
        <taxon>Siphonostomatoida</taxon>
        <taxon>Caligidae</taxon>
        <taxon>Lepeophtheirus</taxon>
    </lineage>
</organism>
<sequence length="46" mass="5176">MDKRMSLIPNTGIITIGTLFETYSIYFCCLRSCAAIEIRKASSHGY</sequence>
<accession>A0A0K2UTA9</accession>
<protein>
    <submittedName>
        <fullName evidence="1">Uncharacterized protein</fullName>
    </submittedName>
</protein>
<dbReference type="EMBL" id="HACA01024143">
    <property type="protein sequence ID" value="CDW41504.1"/>
    <property type="molecule type" value="Transcribed_RNA"/>
</dbReference>
<evidence type="ECO:0000313" key="1">
    <source>
        <dbReference type="EMBL" id="CDW41504.1"/>
    </source>
</evidence>
<proteinExistence type="predicted"/>
<reference evidence="1" key="1">
    <citation type="submission" date="2014-05" db="EMBL/GenBank/DDBJ databases">
        <authorList>
            <person name="Chronopoulou M."/>
        </authorList>
    </citation>
    <scope>NUCLEOTIDE SEQUENCE</scope>
    <source>
        <tissue evidence="1">Whole organism</tissue>
    </source>
</reference>
<name>A0A0K2UTA9_LEPSM</name>